<dbReference type="Gene3D" id="2.60.40.10">
    <property type="entry name" value="Immunoglobulins"/>
    <property type="match status" value="13"/>
</dbReference>
<protein>
    <recommendedName>
        <fullName evidence="5">Ig-like domain-containing protein</fullName>
    </recommendedName>
</protein>
<feature type="domain" description="Bacterial Ig-like" evidence="2">
    <location>
        <begin position="2265"/>
        <end position="2361"/>
    </location>
</feature>
<dbReference type="NCBIfam" id="NF033510">
    <property type="entry name" value="Ca_tandemer"/>
    <property type="match status" value="5"/>
</dbReference>
<evidence type="ECO:0000313" key="3">
    <source>
        <dbReference type="EMBL" id="BBU68776.1"/>
    </source>
</evidence>
<feature type="domain" description="Bacterial Ig-like" evidence="2">
    <location>
        <begin position="768"/>
        <end position="869"/>
    </location>
</feature>
<dbReference type="InterPro" id="IPR044016">
    <property type="entry name" value="Big_13"/>
</dbReference>
<keyword evidence="4" id="KW-1185">Reference proteome</keyword>
<evidence type="ECO:0000313" key="4">
    <source>
        <dbReference type="Proteomes" id="UP000463961"/>
    </source>
</evidence>
<dbReference type="InterPro" id="IPR013783">
    <property type="entry name" value="Ig-like_fold"/>
</dbReference>
<evidence type="ECO:0000259" key="1">
    <source>
        <dbReference type="Pfam" id="PF12245"/>
    </source>
</evidence>
<reference evidence="4" key="1">
    <citation type="submission" date="2020-01" db="EMBL/GenBank/DDBJ databases">
        <title>Phosphoaccumulans saitamaens gen. nov., sp. nov., a polyphosphate accumulating bacterium isolated from surface river water.</title>
        <authorList>
            <person name="Watanabe K."/>
            <person name="Suda W."/>
        </authorList>
    </citation>
    <scope>NUCLEOTIDE SEQUENCE [LARGE SCALE GENOMIC DNA]</scope>
    <source>
        <strain evidence="4">ICHIAU1</strain>
    </source>
</reference>
<dbReference type="Pfam" id="PF12245">
    <property type="entry name" value="Big_3_2"/>
    <property type="match status" value="1"/>
</dbReference>
<dbReference type="EMBL" id="AP022345">
    <property type="protein sequence ID" value="BBU68776.1"/>
    <property type="molecule type" value="Genomic_DNA"/>
</dbReference>
<feature type="domain" description="Bacterial Ig-like" evidence="2">
    <location>
        <begin position="1856"/>
        <end position="1954"/>
    </location>
</feature>
<feature type="domain" description="Ig-like" evidence="1">
    <location>
        <begin position="517"/>
        <end position="613"/>
    </location>
</feature>
<name>A0A7R6R1S0_9RHOO</name>
<dbReference type="InterPro" id="IPR022038">
    <property type="entry name" value="Ig-like_bact"/>
</dbReference>
<evidence type="ECO:0008006" key="5">
    <source>
        <dbReference type="Google" id="ProtNLM"/>
    </source>
</evidence>
<proteinExistence type="predicted"/>
<organism evidence="3 4">
    <name type="scientific">Fluviibacter phosphoraccumulans</name>
    <dbReference type="NCBI Taxonomy" id="1751046"/>
    <lineage>
        <taxon>Bacteria</taxon>
        <taxon>Pseudomonadati</taxon>
        <taxon>Pseudomonadota</taxon>
        <taxon>Betaproteobacteria</taxon>
        <taxon>Rhodocyclales</taxon>
        <taxon>Fluviibacteraceae</taxon>
        <taxon>Fluviibacter</taxon>
    </lineage>
</organism>
<gene>
    <name evidence="3" type="ORF">ICHIAU1_10590</name>
</gene>
<dbReference type="Pfam" id="PF19077">
    <property type="entry name" value="Big_13"/>
    <property type="match status" value="3"/>
</dbReference>
<sequence length="2842" mass="288243">MVNSQAGTKYQIVDEATGLPAKGQVLKKKGKDLMVSVDGEDVAVIQDFYADVPVGEAPTYQVSEASGAAGEGAGASGESLAQAEFITGGSQGTSSGLSDGIVWGPGLDSGAFQVAAAEEAGLSTTQMVGLGLGGLAAGGGATAVAVAAGGGAAAAAAGGDVAITTILGTVVAGPIVAGTDLKVAIYDSNGRLLQVGEVGDDGSFRVEIGTYTGAIIAKVYDDGDTINDYLDEHSRQPTDLASALFAVGYVESAGTEVHINITPLTTLAAKQLGVDVSANANSAPESDAGIFVTGSQVDVANANSDTAKALGLNVDALLSAPVIAVVKEALDPDGNVIVVDDPNRNDYGLILAALAGNVAGQNVFETILADTETYLNTDGSLTAAGVDLLARGAASSDDEQASQGLEQSFLDLFTKDVDGFSIDPVTEDNYVSVNELNNGILITGTANPDDTVSFAIGGVPLVDDNGDPVTVTADENGHWEFVWYGDGLPDGGYVISATVGDVTAERVVILDTTAPTQSTNVGISADSGNPDDEAIATNQANQDLSGTLNAPLDTGEKVMVKLNDGEWVEATVDGTTWTLPGQTLLPGDNIVQVAVVDAAGNYGSITEQIITLDGSSSQITGMVLGYEGELSVDGGITYLNGGDQITVTVSMDEAVVVDTTGGTPRGTPRIKLNITGVADGTETYAVYDATLSALTGDPSQLVFVYTIPEVLTDLGSISIDANTLGATGGLELNDGSIKDAAGNLATLTHDAVTADTAYQVDTSAPTQTIGAIEISADMGRSDSDFITNQDTQTISGTLSAPLAAGEKVLVGVNGTGWVEAVVVDNAGVLTWSVGVGLALTEGEHTIRAKVVDGIGNEGPETSRAYTLDTSDPTQTIGAIEISADMGRSDSDFITNQGAQTISGTLNAPLAAGEKVLVSVNGTDWVEAVVVDNAGVLTWSLANQTLVAGAGQSIQVKIEDAAGNESAVASQAYTLDTTEPTIASVAITGHTHGVVDGGVTYLNVDDTVSFTVTLDEAVYVVAGSGGEVPRLMLNIGETEVYATYASGTGTTALVFTYTIEASQTDINGIGIPANALELNGATIRDIAGNNANLPTTVVSDNAAYQVDTTAPVGSMVADQTLNNGASVQIQSSEVGTAYLVRSDVVVETLDSITGAAADQWKSVAISAADTDTALSLAGLAEGAYKLYTVDRAGNLSGPETHTVTVDNTPPIVSDIAITGHTHGVVDGGVTYLNAGDTVSITVTMNEAAYVVAGSGGELPRLMLNLGGAPVYATYASGTGTTALVFTYTIEAGQTDINGIGIPADALELNGATIRDLAGNNANLTTTVESGNAAYQVDTTAPVGSMGADQTLNNSASVQIQSSEVGTAYLVHSGVTVTNQLTSITGAAADQWKSVAINAADTPTALSLAGLTDGTYKLYTVDKAGNLSAAAENTVLLDSTAPTLVRSSPADDDGVTPSYLGSADNLVLEFSEPIIKGTGSIRIVNDTDGTTIAIAVTDASVTVDGNKVIIDPAADLALGKNYHIEIDATAFVDKAGNAYVGISDATTLNFEVPDPSISLDAISTDNRINSAESMAPVTLSGKVSASNPAVLTAITSSNISVTFTSTTDGSTIAGTVSSYDSGTGVWQGSVAGAFQDGHSYTVAVAVAPTGFDGASTSATVDVDLTPPDAPTVSFTDTGTAGDRLTKNGKVTVSGLETGAVWKYSTDGGNSWTTGTGSSFTLGEGVYSDDQVQVRQIDVAGNQGLPAKMAALEIDTTASTVTVDSVLISDDTGTSSSDLLTKTASQDLSGTLSAALELGDRVMVSLNGGNWEEATVTGTSWSLAGKLLSEGDNTIRVAVVDEADLFGAIKSQAVTVDLTVPTQTTTVAISADTGTAGDFLTKTAAQDLSGSLSAALDTGDRVMVKLNGGNWQVATVTGTAWSLAGQTLVDGDNSIQVKVVDAAGNDGSVTSQTVTLDRTAPTQTTTVAISHDTGTSSSDLLTRTPLQTITGTLSAALDTGDRVLVSLNGSGWEAATVDGTTWSLAGQTLVEGDNAVAVVIVDAADNYLPATEAVVMLDTIAPTVTVDSILISDDTGTAGDFITGTASQTLSGTLGAALATDERVLVSVNGIDWVEADVTDTTWSLTGQTLNIEGDNTIEVKVVDGAGNDGPVTSQVVTLDTTAPTQTSTVAISVDTGNPDDDLIATQIAEQTLSGTLSAALDAGDRVMVSYNNGSWEEASVSGTTWTLSSNKTLLAGDNTVEVKVVDAAGNVGPIGSQIITLDTTNPTQTTTVAITADTGTAGDFLTKTAAQDLSGTLSAALDTGDRVLVRLNGSGWEVATITGTDWSLTGKTLVDGDNTIEVKVVDAAGNEGTVTSQTVTLDTTAPTQTTTVAISDDTDTAGDFITATASQTISGTLSAALATDERVLVSVNGIDWVAADVSGTTWSLANQTLVGGENKFIEVKVVDDAGNEDNVLSQSYTLTDTTPPEVQSIAITGADGLQNSRLNAGDVVRITVTMSEAVTVTGTPNLGLKIGSTTVQAAYASGSGTDALVFEYTIQAGQTDIDGISIDADSLSLNGGTIMNAANNNADLSHFGASDNAGYLVDTTAPTGTLTTASLLDTASATVKSSEVGTAYLVSSDITIADKASLDSFVADTNNDAKWNSVNITAANTNTNLSLAGLLIGNYKLYTVDQAGNLSSASSNTVTVLPSTLDLSTVSGVRLNLIAGNTVNGKIYYYLDANGNGATDSGDTINHNLLDGLLNGGSDTVDTQTSGAVKGVDDARTVIVNGFTLVLPTLTELHALYTAVDAANGATASGVPSGWNSDYYWSATQSSSGYHWDGFTCSMAPSTTLTTRTAPMWRSR</sequence>
<accession>A0A7R6R1S0</accession>
<dbReference type="Proteomes" id="UP000463961">
    <property type="component" value="Chromosome"/>
</dbReference>
<evidence type="ECO:0000259" key="2">
    <source>
        <dbReference type="Pfam" id="PF19077"/>
    </source>
</evidence>